<reference evidence="2" key="1">
    <citation type="submission" date="2011-12" db="EMBL/GenBank/DDBJ databases">
        <title>Complete nucleotide sequence of Streptomyces circular plasmid pCQ4.</title>
        <authorList>
            <person name="Cheng Q."/>
            <person name="Tian X."/>
            <person name="Qin Z."/>
        </authorList>
    </citation>
    <scope>NUCLEOTIDE SEQUENCE</scope>
    <source>
        <strain evidence="2">W75</strain>
        <plasmid evidence="2">pCQ4</plasmid>
    </source>
</reference>
<protein>
    <submittedName>
        <fullName evidence="2">Uncharacterized protein</fullName>
    </submittedName>
</protein>
<dbReference type="AlphaFoldDB" id="I0CEB4"/>
<organism evidence="2">
    <name type="scientific">Streptomyces sp. W75</name>
    <dbReference type="NCBI Taxonomy" id="1170711"/>
    <lineage>
        <taxon>Bacteria</taxon>
        <taxon>Bacillati</taxon>
        <taxon>Actinomycetota</taxon>
        <taxon>Actinomycetes</taxon>
        <taxon>Kitasatosporales</taxon>
        <taxon>Streptomycetaceae</taxon>
        <taxon>Streptomyces</taxon>
    </lineage>
</organism>
<geneLocation type="plasmid" evidence="2">
    <name>pCQ4</name>
</geneLocation>
<feature type="coiled-coil region" evidence="1">
    <location>
        <begin position="45"/>
        <end position="79"/>
    </location>
</feature>
<sequence>MSDRDILRQASDNSDDWSDETWAAWGRLADQAHGRESVPALLAEVERLSAELSSATDVIAEQEDEIGAMSAKNAALRAELADRPTQTKETSR</sequence>
<keyword evidence="2" id="KW-0614">Plasmid</keyword>
<accession>I0CEB4</accession>
<evidence type="ECO:0000256" key="1">
    <source>
        <dbReference type="SAM" id="Coils"/>
    </source>
</evidence>
<dbReference type="EMBL" id="JQ340175">
    <property type="protein sequence ID" value="AFH75127.1"/>
    <property type="molecule type" value="Genomic_DNA"/>
</dbReference>
<proteinExistence type="predicted"/>
<dbReference type="RefSeq" id="WP_015060941.1">
    <property type="nucleotide sequence ID" value="NC_019307.1"/>
</dbReference>
<gene>
    <name evidence="2" type="ORF">pCQ4.2</name>
</gene>
<name>I0CEB4_9ACTN</name>
<evidence type="ECO:0000313" key="2">
    <source>
        <dbReference type="EMBL" id="AFH75127.1"/>
    </source>
</evidence>
<keyword evidence="1" id="KW-0175">Coiled coil</keyword>